<dbReference type="RefSeq" id="WP_309795928.1">
    <property type="nucleotide sequence ID" value="NZ_BAAAHY010000006.1"/>
</dbReference>
<keyword evidence="2 4" id="KW-0238">DNA-binding</keyword>
<reference evidence="6 7" key="1">
    <citation type="submission" date="2023-07" db="EMBL/GenBank/DDBJ databases">
        <title>Sequencing the genomes of 1000 actinobacteria strains.</title>
        <authorList>
            <person name="Klenk H.-P."/>
        </authorList>
    </citation>
    <scope>NUCLEOTIDE SEQUENCE [LARGE SCALE GENOMIC DNA]</scope>
    <source>
        <strain evidence="6 7">DSM 14555</strain>
    </source>
</reference>
<dbReference type="InterPro" id="IPR001647">
    <property type="entry name" value="HTH_TetR"/>
</dbReference>
<dbReference type="PANTHER" id="PTHR30055:SF148">
    <property type="entry name" value="TETR-FAMILY TRANSCRIPTIONAL REGULATOR"/>
    <property type="match status" value="1"/>
</dbReference>
<proteinExistence type="predicted"/>
<comment type="caution">
    <text evidence="6">The sequence shown here is derived from an EMBL/GenBank/DDBJ whole genome shotgun (WGS) entry which is preliminary data.</text>
</comment>
<dbReference type="InterPro" id="IPR036271">
    <property type="entry name" value="Tet_transcr_reg_TetR-rel_C_sf"/>
</dbReference>
<protein>
    <submittedName>
        <fullName evidence="6">AcrR family transcriptional regulator</fullName>
    </submittedName>
</protein>
<keyword evidence="7" id="KW-1185">Reference proteome</keyword>
<gene>
    <name evidence="6" type="ORF">JOE69_000560</name>
</gene>
<keyword evidence="3" id="KW-0804">Transcription</keyword>
<dbReference type="Gene3D" id="1.10.357.10">
    <property type="entry name" value="Tetracycline Repressor, domain 2"/>
    <property type="match status" value="1"/>
</dbReference>
<dbReference type="InterPro" id="IPR050109">
    <property type="entry name" value="HTH-type_TetR-like_transc_reg"/>
</dbReference>
<dbReference type="PANTHER" id="PTHR30055">
    <property type="entry name" value="HTH-TYPE TRANSCRIPTIONAL REGULATOR RUTR"/>
    <property type="match status" value="1"/>
</dbReference>
<evidence type="ECO:0000256" key="4">
    <source>
        <dbReference type="PROSITE-ProRule" id="PRU00335"/>
    </source>
</evidence>
<evidence type="ECO:0000259" key="5">
    <source>
        <dbReference type="PROSITE" id="PS50977"/>
    </source>
</evidence>
<dbReference type="EMBL" id="JAVDQF010000001">
    <property type="protein sequence ID" value="MDR6268322.1"/>
    <property type="molecule type" value="Genomic_DNA"/>
</dbReference>
<dbReference type="InterPro" id="IPR009057">
    <property type="entry name" value="Homeodomain-like_sf"/>
</dbReference>
<evidence type="ECO:0000256" key="1">
    <source>
        <dbReference type="ARBA" id="ARBA00023015"/>
    </source>
</evidence>
<dbReference type="SUPFAM" id="SSF48498">
    <property type="entry name" value="Tetracyclin repressor-like, C-terminal domain"/>
    <property type="match status" value="1"/>
</dbReference>
<organism evidence="6 7">
    <name type="scientific">Arthrobacter russicus</name>
    <dbReference type="NCBI Taxonomy" id="172040"/>
    <lineage>
        <taxon>Bacteria</taxon>
        <taxon>Bacillati</taxon>
        <taxon>Actinomycetota</taxon>
        <taxon>Actinomycetes</taxon>
        <taxon>Micrococcales</taxon>
        <taxon>Micrococcaceae</taxon>
        <taxon>Arthrobacter</taxon>
    </lineage>
</organism>
<dbReference type="SUPFAM" id="SSF46689">
    <property type="entry name" value="Homeodomain-like"/>
    <property type="match status" value="1"/>
</dbReference>
<sequence>MYLKNESPPQRRRGQALQDAILAAAGDELMEKDFAEFTIDAVAARAATSRAVIYRRWNDKQELAIAAVAYLVKQDAVESVPDTGSLRGDVIALLQEVNQRRSRLGIIRMVQFGGLLRNTDTSLAKLTEMIWGRRRSLMDQALERAVERGEIPAGQIPDRIARLPADLFRHEVLWTMEAVPEQTIEEIVDLVFLPLLSRSAD</sequence>
<name>A0ABU1JA96_9MICC</name>
<feature type="domain" description="HTH tetR-type" evidence="5">
    <location>
        <begin position="15"/>
        <end position="75"/>
    </location>
</feature>
<dbReference type="Pfam" id="PF16859">
    <property type="entry name" value="TetR_C_11"/>
    <property type="match status" value="1"/>
</dbReference>
<feature type="DNA-binding region" description="H-T-H motif" evidence="4">
    <location>
        <begin position="38"/>
        <end position="57"/>
    </location>
</feature>
<evidence type="ECO:0000256" key="2">
    <source>
        <dbReference type="ARBA" id="ARBA00023125"/>
    </source>
</evidence>
<accession>A0ABU1JA96</accession>
<dbReference type="Proteomes" id="UP001185069">
    <property type="component" value="Unassembled WGS sequence"/>
</dbReference>
<dbReference type="Gene3D" id="1.10.10.60">
    <property type="entry name" value="Homeodomain-like"/>
    <property type="match status" value="1"/>
</dbReference>
<dbReference type="PROSITE" id="PS50977">
    <property type="entry name" value="HTH_TETR_2"/>
    <property type="match status" value="1"/>
</dbReference>
<evidence type="ECO:0000256" key="3">
    <source>
        <dbReference type="ARBA" id="ARBA00023163"/>
    </source>
</evidence>
<dbReference type="Pfam" id="PF00440">
    <property type="entry name" value="TetR_N"/>
    <property type="match status" value="1"/>
</dbReference>
<evidence type="ECO:0000313" key="6">
    <source>
        <dbReference type="EMBL" id="MDR6268322.1"/>
    </source>
</evidence>
<keyword evidence="1" id="KW-0805">Transcription regulation</keyword>
<dbReference type="InterPro" id="IPR011075">
    <property type="entry name" value="TetR_C"/>
</dbReference>
<evidence type="ECO:0000313" key="7">
    <source>
        <dbReference type="Proteomes" id="UP001185069"/>
    </source>
</evidence>